<dbReference type="EMBL" id="BLAL01000026">
    <property type="protein sequence ID" value="GES76846.1"/>
    <property type="molecule type" value="Genomic_DNA"/>
</dbReference>
<dbReference type="PROSITE" id="PS00070">
    <property type="entry name" value="ALDEHYDE_DEHYDR_CYS"/>
    <property type="match status" value="1"/>
</dbReference>
<dbReference type="InterPro" id="IPR016162">
    <property type="entry name" value="Ald_DH_N"/>
</dbReference>
<proteinExistence type="inferred from homology"/>
<reference evidence="6" key="1">
    <citation type="submission" date="2019-10" db="EMBL/GenBank/DDBJ databases">
        <title>Conservation and host-specific expression of non-tandemly repeated heterogenous ribosome RNA gene in arbuscular mycorrhizal fungi.</title>
        <authorList>
            <person name="Maeda T."/>
            <person name="Kobayashi Y."/>
            <person name="Nakagawa T."/>
            <person name="Ezawa T."/>
            <person name="Yamaguchi K."/>
            <person name="Bino T."/>
            <person name="Nishimoto Y."/>
            <person name="Shigenobu S."/>
            <person name="Kawaguchi M."/>
        </authorList>
    </citation>
    <scope>NUCLEOTIDE SEQUENCE</scope>
    <source>
        <strain evidence="6">HR1</strain>
    </source>
</reference>
<dbReference type="PROSITE" id="PS00687">
    <property type="entry name" value="ALDEHYDE_DEHYDR_GLU"/>
    <property type="match status" value="1"/>
</dbReference>
<dbReference type="PANTHER" id="PTHR11699">
    <property type="entry name" value="ALDEHYDE DEHYDROGENASE-RELATED"/>
    <property type="match status" value="1"/>
</dbReference>
<dbReference type="FunFam" id="3.40.309.10:FF:000001">
    <property type="entry name" value="Mitochondrial aldehyde dehydrogenase 2"/>
    <property type="match status" value="1"/>
</dbReference>
<dbReference type="InterPro" id="IPR016160">
    <property type="entry name" value="Ald_DH_CS_CYS"/>
</dbReference>
<dbReference type="SUPFAM" id="SSF53720">
    <property type="entry name" value="ALDH-like"/>
    <property type="match status" value="1"/>
</dbReference>
<dbReference type="GO" id="GO:0019413">
    <property type="term" value="P:acetate biosynthetic process"/>
    <property type="evidence" value="ECO:0007669"/>
    <property type="project" value="UniProtKB-ARBA"/>
</dbReference>
<accession>A0A8H3L148</accession>
<comment type="similarity">
    <text evidence="1 4">Belongs to the aldehyde dehydrogenase family.</text>
</comment>
<name>A0A8H3L148_9GLOM</name>
<evidence type="ECO:0000256" key="4">
    <source>
        <dbReference type="RuleBase" id="RU003345"/>
    </source>
</evidence>
<dbReference type="InterPro" id="IPR015590">
    <property type="entry name" value="Aldehyde_DH_dom"/>
</dbReference>
<dbReference type="Proteomes" id="UP000615446">
    <property type="component" value="Unassembled WGS sequence"/>
</dbReference>
<evidence type="ECO:0000256" key="2">
    <source>
        <dbReference type="ARBA" id="ARBA00023002"/>
    </source>
</evidence>
<comment type="caution">
    <text evidence="6">The sequence shown here is derived from an EMBL/GenBank/DDBJ whole genome shotgun (WGS) entry which is preliminary data.</text>
</comment>
<feature type="domain" description="Aldehyde dehydrogenase" evidence="5">
    <location>
        <begin position="32"/>
        <end position="490"/>
    </location>
</feature>
<dbReference type="InterPro" id="IPR029510">
    <property type="entry name" value="Ald_DH_CS_GLU"/>
</dbReference>
<protein>
    <submittedName>
        <fullName evidence="6">Aldehyde dehydrogenase</fullName>
    </submittedName>
</protein>
<dbReference type="InterPro" id="IPR016163">
    <property type="entry name" value="Ald_DH_C"/>
</dbReference>
<sequence length="533" mass="59220">MSSNNEQSITLPTGKTIKVNTGLFINNEFIDSIDGKRFDTINPTTEKVITSVAEASANDVDKAVDIAIDAYINVWRNFSGYDRSRLINKLADLMERDIDELATIESLDNGKPFTLVKNVDIACTIKTYRYFAGFADKINGEVLQSEPDKFDFTRREPYGVVGAIIAWNFPLLLQAMKLAPILTCGNTVVLKTSEYTPLSALKVAALIKEAGFPKGVVNILSGYGPTAGAAIANHMKIKHVSFTGSIPVGKSILKAAADSNLKHVTLELGGKSPNIIFADADMDEAVKWAHMGVYFSSGQFCVASSRIYVQDTIYDEFLEKFKNRAESTKVGDPFKEDTFQGPQISQTQFDKIMSFIESGKKQGAKLLIGGERDGKEGYFIKPTIFTDTNEEMTIMQEEIFGPVTAISKFSTVEEVIKKAHLTKYGLAAAVFTKDITRALKISSELNAGTIWVNCYGLYEPNAPFGGYRESGIGREGGETALNEYTQLKSVQSVDPYQCFFPIKKVFKFREFRQQIISIRKFLQYFKRDLYIIS</sequence>
<dbReference type="FunFam" id="3.40.605.10:FF:000026">
    <property type="entry name" value="Aldehyde dehydrogenase, putative"/>
    <property type="match status" value="1"/>
</dbReference>
<dbReference type="GO" id="GO:0004030">
    <property type="term" value="F:aldehyde dehydrogenase [NAD(P)+] activity"/>
    <property type="evidence" value="ECO:0007669"/>
    <property type="project" value="UniProtKB-ARBA"/>
</dbReference>
<dbReference type="OrthoDB" id="310895at2759"/>
<organism evidence="6 7">
    <name type="scientific">Rhizophagus clarus</name>
    <dbReference type="NCBI Taxonomy" id="94130"/>
    <lineage>
        <taxon>Eukaryota</taxon>
        <taxon>Fungi</taxon>
        <taxon>Fungi incertae sedis</taxon>
        <taxon>Mucoromycota</taxon>
        <taxon>Glomeromycotina</taxon>
        <taxon>Glomeromycetes</taxon>
        <taxon>Glomerales</taxon>
        <taxon>Glomeraceae</taxon>
        <taxon>Rhizophagus</taxon>
    </lineage>
</organism>
<feature type="active site" evidence="3">
    <location>
        <position position="267"/>
    </location>
</feature>
<dbReference type="InterPro" id="IPR016161">
    <property type="entry name" value="Ald_DH/histidinol_DH"/>
</dbReference>
<evidence type="ECO:0000256" key="1">
    <source>
        <dbReference type="ARBA" id="ARBA00009986"/>
    </source>
</evidence>
<dbReference type="Pfam" id="PF00171">
    <property type="entry name" value="Aldedh"/>
    <property type="match status" value="1"/>
</dbReference>
<dbReference type="Gene3D" id="3.40.309.10">
    <property type="entry name" value="Aldehyde Dehydrogenase, Chain A, domain 2"/>
    <property type="match status" value="1"/>
</dbReference>
<evidence type="ECO:0000313" key="7">
    <source>
        <dbReference type="Proteomes" id="UP000615446"/>
    </source>
</evidence>
<dbReference type="CDD" id="cd07091">
    <property type="entry name" value="ALDH_F1-2_Ald2-like"/>
    <property type="match status" value="1"/>
</dbReference>
<keyword evidence="2 4" id="KW-0560">Oxidoreductase</keyword>
<dbReference type="AlphaFoldDB" id="A0A8H3L148"/>
<dbReference type="FunFam" id="3.40.605.10:FF:000050">
    <property type="entry name" value="Aldehyde dehydrogenase, mitochondrial"/>
    <property type="match status" value="1"/>
</dbReference>
<gene>
    <name evidence="6" type="ORF">RCL2_000423300</name>
</gene>
<evidence type="ECO:0000259" key="5">
    <source>
        <dbReference type="Pfam" id="PF00171"/>
    </source>
</evidence>
<evidence type="ECO:0000313" key="6">
    <source>
        <dbReference type="EMBL" id="GES76846.1"/>
    </source>
</evidence>
<dbReference type="Gene3D" id="3.40.605.10">
    <property type="entry name" value="Aldehyde Dehydrogenase, Chain A, domain 1"/>
    <property type="match status" value="1"/>
</dbReference>
<evidence type="ECO:0000256" key="3">
    <source>
        <dbReference type="PROSITE-ProRule" id="PRU10007"/>
    </source>
</evidence>